<accession>A0A835ES87</accession>
<reference evidence="2" key="1">
    <citation type="submission" date="2020-07" db="EMBL/GenBank/DDBJ databases">
        <title>Genome sequence and genetic diversity analysis of an under-domesticated orphan crop, white fonio (Digitaria exilis).</title>
        <authorList>
            <person name="Bennetzen J.L."/>
            <person name="Chen S."/>
            <person name="Ma X."/>
            <person name="Wang X."/>
            <person name="Yssel A.E.J."/>
            <person name="Chaluvadi S.R."/>
            <person name="Johnson M."/>
            <person name="Gangashetty P."/>
            <person name="Hamidou F."/>
            <person name="Sanogo M.D."/>
            <person name="Zwaenepoel A."/>
            <person name="Wallace J."/>
            <person name="Van De Peer Y."/>
            <person name="Van Deynze A."/>
        </authorList>
    </citation>
    <scope>NUCLEOTIDE SEQUENCE</scope>
    <source>
        <tissue evidence="2">Leaves</tissue>
    </source>
</reference>
<keyword evidence="3" id="KW-1185">Reference proteome</keyword>
<evidence type="ECO:0000313" key="2">
    <source>
        <dbReference type="EMBL" id="KAF8711541.1"/>
    </source>
</evidence>
<dbReference type="AlphaFoldDB" id="A0A835ES87"/>
<dbReference type="EMBL" id="JACEFO010001748">
    <property type="protein sequence ID" value="KAF8711541.1"/>
    <property type="molecule type" value="Genomic_DNA"/>
</dbReference>
<protein>
    <submittedName>
        <fullName evidence="2">Uncharacterized protein</fullName>
    </submittedName>
</protein>
<proteinExistence type="predicted"/>
<evidence type="ECO:0000256" key="1">
    <source>
        <dbReference type="SAM" id="MobiDB-lite"/>
    </source>
</evidence>
<feature type="region of interest" description="Disordered" evidence="1">
    <location>
        <begin position="106"/>
        <end position="127"/>
    </location>
</feature>
<gene>
    <name evidence="2" type="ORF">HU200_028985</name>
</gene>
<comment type="caution">
    <text evidence="2">The sequence shown here is derived from an EMBL/GenBank/DDBJ whole genome shotgun (WGS) entry which is preliminary data.</text>
</comment>
<feature type="compositionally biased region" description="Low complexity" evidence="1">
    <location>
        <begin position="106"/>
        <end position="120"/>
    </location>
</feature>
<sequence length="232" mass="25172">MYMAAGEVAAGVTVGAEHRRCPGKELVQLQKNWQFYPLARDWVPYGKGCIPNWPRSFPPVEEDAAVARVNGAPAATELETKREFFAVSDDAEENQHGGRAVELAEPAAEARAGDEAAPGPADERGAEKACRVVGRESEEDLLDKLLRQRRGGGFMVVGVWLGWGKQERSGWSQHRETMSSAVGSTRPSPTRPSATPQQTAQHITGALTRLVAKEHEPTPSTNETPAPFSSFI</sequence>
<dbReference type="Proteomes" id="UP000636709">
    <property type="component" value="Unassembled WGS sequence"/>
</dbReference>
<feature type="compositionally biased region" description="Low complexity" evidence="1">
    <location>
        <begin position="184"/>
        <end position="201"/>
    </location>
</feature>
<feature type="region of interest" description="Disordered" evidence="1">
    <location>
        <begin position="171"/>
        <end position="232"/>
    </location>
</feature>
<organism evidence="2 3">
    <name type="scientific">Digitaria exilis</name>
    <dbReference type="NCBI Taxonomy" id="1010633"/>
    <lineage>
        <taxon>Eukaryota</taxon>
        <taxon>Viridiplantae</taxon>
        <taxon>Streptophyta</taxon>
        <taxon>Embryophyta</taxon>
        <taxon>Tracheophyta</taxon>
        <taxon>Spermatophyta</taxon>
        <taxon>Magnoliopsida</taxon>
        <taxon>Liliopsida</taxon>
        <taxon>Poales</taxon>
        <taxon>Poaceae</taxon>
        <taxon>PACMAD clade</taxon>
        <taxon>Panicoideae</taxon>
        <taxon>Panicodae</taxon>
        <taxon>Paniceae</taxon>
        <taxon>Anthephorinae</taxon>
        <taxon>Digitaria</taxon>
    </lineage>
</organism>
<name>A0A835ES87_9POAL</name>
<evidence type="ECO:0000313" key="3">
    <source>
        <dbReference type="Proteomes" id="UP000636709"/>
    </source>
</evidence>